<dbReference type="PANTHER" id="PTHR12802">
    <property type="entry name" value="SWI/SNF COMPLEX-RELATED"/>
    <property type="match status" value="1"/>
</dbReference>
<dbReference type="Proteomes" id="UP000825935">
    <property type="component" value="Chromosome 7"/>
</dbReference>
<dbReference type="PANTHER" id="PTHR12802:SF173">
    <property type="entry name" value="MYB-LIKE PROTEIN K"/>
    <property type="match status" value="1"/>
</dbReference>
<sequence>MDPFALGLLTLPVRSVKLSPEAYLHTDNHLAPHFLEELEFQLEQAKEKTLLLRAQEQQREKPVQYETNQITSESRYWTNEERERFEKALKTFGMDFVAIAKFVGTRSSTQVRMHAQKYYAKLIRDYKRSRQTQTSTKDPKIVVKNVISMPYVKFKS</sequence>
<evidence type="ECO:0000256" key="2">
    <source>
        <dbReference type="ARBA" id="ARBA00023125"/>
    </source>
</evidence>
<proteinExistence type="predicted"/>
<protein>
    <submittedName>
        <fullName evidence="7">Uncharacterized protein</fullName>
    </submittedName>
</protein>
<accession>A0A8T2UBC1</accession>
<dbReference type="Pfam" id="PF00249">
    <property type="entry name" value="Myb_DNA-binding"/>
    <property type="match status" value="1"/>
</dbReference>
<evidence type="ECO:0000256" key="1">
    <source>
        <dbReference type="ARBA" id="ARBA00023015"/>
    </source>
</evidence>
<dbReference type="Gene3D" id="1.10.10.60">
    <property type="entry name" value="Homeodomain-like"/>
    <property type="match status" value="1"/>
</dbReference>
<dbReference type="GO" id="GO:0003677">
    <property type="term" value="F:DNA binding"/>
    <property type="evidence" value="ECO:0007669"/>
    <property type="project" value="UniProtKB-KW"/>
</dbReference>
<gene>
    <name evidence="7" type="ORF">KP509_07G076000</name>
</gene>
<dbReference type="CDD" id="cd00167">
    <property type="entry name" value="SANT"/>
    <property type="match status" value="1"/>
</dbReference>
<organism evidence="7 8">
    <name type="scientific">Ceratopteris richardii</name>
    <name type="common">Triangle waterfern</name>
    <dbReference type="NCBI Taxonomy" id="49495"/>
    <lineage>
        <taxon>Eukaryota</taxon>
        <taxon>Viridiplantae</taxon>
        <taxon>Streptophyta</taxon>
        <taxon>Embryophyta</taxon>
        <taxon>Tracheophyta</taxon>
        <taxon>Polypodiopsida</taxon>
        <taxon>Polypodiidae</taxon>
        <taxon>Polypodiales</taxon>
        <taxon>Pteridineae</taxon>
        <taxon>Pteridaceae</taxon>
        <taxon>Parkerioideae</taxon>
        <taxon>Ceratopteris</taxon>
    </lineage>
</organism>
<feature type="domain" description="HTH myb-type" evidence="6">
    <location>
        <begin position="77"/>
        <end position="123"/>
    </location>
</feature>
<dbReference type="EMBL" id="CM035412">
    <property type="protein sequence ID" value="KAH7433581.1"/>
    <property type="molecule type" value="Genomic_DNA"/>
</dbReference>
<keyword evidence="8" id="KW-1185">Reference proteome</keyword>
<reference evidence="7" key="1">
    <citation type="submission" date="2021-08" db="EMBL/GenBank/DDBJ databases">
        <title>WGS assembly of Ceratopteris richardii.</title>
        <authorList>
            <person name="Marchant D.B."/>
            <person name="Chen G."/>
            <person name="Jenkins J."/>
            <person name="Shu S."/>
            <person name="Leebens-Mack J."/>
            <person name="Grimwood J."/>
            <person name="Schmutz J."/>
            <person name="Soltis P."/>
            <person name="Soltis D."/>
            <person name="Chen Z.-H."/>
        </authorList>
    </citation>
    <scope>NUCLEOTIDE SEQUENCE</scope>
    <source>
        <strain evidence="7">Whitten #5841</strain>
        <tissue evidence="7">Leaf</tissue>
    </source>
</reference>
<dbReference type="PROSITE" id="PS51293">
    <property type="entry name" value="SANT"/>
    <property type="match status" value="1"/>
</dbReference>
<evidence type="ECO:0000259" key="5">
    <source>
        <dbReference type="PROSITE" id="PS51293"/>
    </source>
</evidence>
<keyword evidence="1" id="KW-0805">Transcription regulation</keyword>
<dbReference type="InterPro" id="IPR006447">
    <property type="entry name" value="Myb_dom_plants"/>
</dbReference>
<keyword evidence="4" id="KW-0539">Nucleus</keyword>
<dbReference type="AlphaFoldDB" id="A0A8T2UBC1"/>
<evidence type="ECO:0000313" key="8">
    <source>
        <dbReference type="Proteomes" id="UP000825935"/>
    </source>
</evidence>
<evidence type="ECO:0000313" key="7">
    <source>
        <dbReference type="EMBL" id="KAH7433581.1"/>
    </source>
</evidence>
<dbReference type="OrthoDB" id="118550at2759"/>
<comment type="caution">
    <text evidence="7">The sequence shown here is derived from an EMBL/GenBank/DDBJ whole genome shotgun (WGS) entry which is preliminary data.</text>
</comment>
<dbReference type="NCBIfam" id="TIGR01557">
    <property type="entry name" value="myb_SHAQKYF"/>
    <property type="match status" value="1"/>
</dbReference>
<keyword evidence="3" id="KW-0804">Transcription</keyword>
<dbReference type="SUPFAM" id="SSF46689">
    <property type="entry name" value="Homeodomain-like"/>
    <property type="match status" value="1"/>
</dbReference>
<dbReference type="InterPro" id="IPR001005">
    <property type="entry name" value="SANT/Myb"/>
</dbReference>
<evidence type="ECO:0000259" key="6">
    <source>
        <dbReference type="PROSITE" id="PS51294"/>
    </source>
</evidence>
<evidence type="ECO:0000256" key="3">
    <source>
        <dbReference type="ARBA" id="ARBA00023163"/>
    </source>
</evidence>
<dbReference type="InterPro" id="IPR017930">
    <property type="entry name" value="Myb_dom"/>
</dbReference>
<dbReference type="PROSITE" id="PS51294">
    <property type="entry name" value="HTH_MYB"/>
    <property type="match status" value="1"/>
</dbReference>
<name>A0A8T2UBC1_CERRI</name>
<dbReference type="SMART" id="SM00717">
    <property type="entry name" value="SANT"/>
    <property type="match status" value="1"/>
</dbReference>
<feature type="domain" description="SANT" evidence="5">
    <location>
        <begin position="72"/>
        <end position="126"/>
    </location>
</feature>
<evidence type="ECO:0000256" key="4">
    <source>
        <dbReference type="ARBA" id="ARBA00023242"/>
    </source>
</evidence>
<dbReference type="InterPro" id="IPR009057">
    <property type="entry name" value="Homeodomain-like_sf"/>
</dbReference>
<keyword evidence="2" id="KW-0238">DNA-binding</keyword>
<dbReference type="InterPro" id="IPR017884">
    <property type="entry name" value="SANT_dom"/>
</dbReference>